<gene>
    <name evidence="2" type="primary">groES</name>
</gene>
<dbReference type="EMBL" id="KU970779">
    <property type="protein sequence ID" value="ASN63373.1"/>
    <property type="molecule type" value="Genomic_DNA"/>
</dbReference>
<reference evidence="2" key="1">
    <citation type="submission" date="2016-03" db="EMBL/GenBank/DDBJ databases">
        <title>Novel chaperonins are prevalent in the virioplankton and link to viral biology and ecology.</title>
        <authorList>
            <person name="Marine R.L."/>
            <person name="Nasko D.J."/>
            <person name="Polson S.W."/>
            <person name="Wommack K.E."/>
        </authorList>
    </citation>
    <scope>NUCLEOTIDE SEQUENCE</scope>
</reference>
<dbReference type="GO" id="GO:0005524">
    <property type="term" value="F:ATP binding"/>
    <property type="evidence" value="ECO:0007669"/>
    <property type="project" value="InterPro"/>
</dbReference>
<evidence type="ECO:0000256" key="1">
    <source>
        <dbReference type="ARBA" id="ARBA00023186"/>
    </source>
</evidence>
<dbReference type="InterPro" id="IPR037124">
    <property type="entry name" value="Chaperonin_GroES_sf"/>
</dbReference>
<proteinExistence type="predicted"/>
<keyword evidence="1" id="KW-0143">Chaperone</keyword>
<dbReference type="InterPro" id="IPR020818">
    <property type="entry name" value="Chaperonin_GroES"/>
</dbReference>
<dbReference type="InterPro" id="IPR011032">
    <property type="entry name" value="GroES-like_sf"/>
</dbReference>
<sequence length="148" mass="16779">MTEPQKIVVPAELQKRMDEAAAAAEPVEERVITDEEWEAQLPKPTGYRILIALPDVDKYYKGSTLLKTSDVMHREYIMSIMGIVLDMGPDAYTDTERFPNGPWCKEGDYVMFRMNTGTRFKVNGKEFRLMNDDSIEAVIPDPSGIMAV</sequence>
<dbReference type="SUPFAM" id="SSF50129">
    <property type="entry name" value="GroES-like"/>
    <property type="match status" value="1"/>
</dbReference>
<evidence type="ECO:0000313" key="2">
    <source>
        <dbReference type="EMBL" id="ASN63373.1"/>
    </source>
</evidence>
<dbReference type="Gene3D" id="2.30.33.40">
    <property type="entry name" value="GroES chaperonin"/>
    <property type="match status" value="1"/>
</dbReference>
<dbReference type="Pfam" id="PF00166">
    <property type="entry name" value="Cpn10"/>
    <property type="match status" value="1"/>
</dbReference>
<name>A0A221S3J8_9VIRU</name>
<protein>
    <submittedName>
        <fullName evidence="2">Co-chaperonin GroES</fullName>
    </submittedName>
</protein>
<organism evidence="2">
    <name type="scientific">uncultured virus</name>
    <dbReference type="NCBI Taxonomy" id="340016"/>
    <lineage>
        <taxon>Viruses</taxon>
        <taxon>environmental samples</taxon>
    </lineage>
</organism>
<accession>A0A221S3J8</accession>
<dbReference type="GO" id="GO:0044183">
    <property type="term" value="F:protein folding chaperone"/>
    <property type="evidence" value="ECO:0007669"/>
    <property type="project" value="InterPro"/>
</dbReference>
<dbReference type="CDD" id="cd00320">
    <property type="entry name" value="cpn10"/>
    <property type="match status" value="1"/>
</dbReference>